<dbReference type="Proteomes" id="UP001589858">
    <property type="component" value="Unassembled WGS sequence"/>
</dbReference>
<reference evidence="1 2" key="1">
    <citation type="submission" date="2024-09" db="EMBL/GenBank/DDBJ databases">
        <authorList>
            <person name="Sun Q."/>
            <person name="Mori K."/>
        </authorList>
    </citation>
    <scope>NUCLEOTIDE SEQUENCE [LARGE SCALE GENOMIC DNA]</scope>
    <source>
        <strain evidence="1 2">CICC 11035S</strain>
    </source>
</reference>
<gene>
    <name evidence="1" type="ORF">ACFFF8_15600</name>
</gene>
<sequence length="168" mass="18497">MRMKLTSPRRKARHLRVPAFAPVPMRARADGWTPARQAAFLGALAETGSVRDAARRAGMARETAYRLRRRPGAGSFAAAWDTVTGAAAKGDRSRNRKVTREERAQRALYGVLKVRMYRGRHVATERKADNSALLAYLAQLDRLAVSDAPDVTSLQRFTPACVSTGCET</sequence>
<comment type="caution">
    <text evidence="1">The sequence shown here is derived from an EMBL/GenBank/DDBJ whole genome shotgun (WGS) entry which is preliminary data.</text>
</comment>
<proteinExistence type="predicted"/>
<dbReference type="RefSeq" id="WP_379489375.1">
    <property type="nucleotide sequence ID" value="NZ_JAPCWC010000002.1"/>
</dbReference>
<accession>A0ABV6SD69</accession>
<organism evidence="1 2">
    <name type="scientific">Novosphingobium clariflavum</name>
    <dbReference type="NCBI Taxonomy" id="2029884"/>
    <lineage>
        <taxon>Bacteria</taxon>
        <taxon>Pseudomonadati</taxon>
        <taxon>Pseudomonadota</taxon>
        <taxon>Alphaproteobacteria</taxon>
        <taxon>Sphingomonadales</taxon>
        <taxon>Sphingomonadaceae</taxon>
        <taxon>Novosphingobium</taxon>
    </lineage>
</organism>
<protein>
    <recommendedName>
        <fullName evidence="3">Helix-turn-helix domain-containing protein</fullName>
    </recommendedName>
</protein>
<name>A0ABV6SD69_9SPHN</name>
<dbReference type="EMBL" id="JBHLTM010000061">
    <property type="protein sequence ID" value="MFC0686018.1"/>
    <property type="molecule type" value="Genomic_DNA"/>
</dbReference>
<keyword evidence="2" id="KW-1185">Reference proteome</keyword>
<evidence type="ECO:0000313" key="2">
    <source>
        <dbReference type="Proteomes" id="UP001589858"/>
    </source>
</evidence>
<evidence type="ECO:0000313" key="1">
    <source>
        <dbReference type="EMBL" id="MFC0686018.1"/>
    </source>
</evidence>
<evidence type="ECO:0008006" key="3">
    <source>
        <dbReference type="Google" id="ProtNLM"/>
    </source>
</evidence>